<dbReference type="Gene3D" id="3.40.1280.10">
    <property type="match status" value="1"/>
</dbReference>
<protein>
    <submittedName>
        <fullName evidence="5">RNA methyltransferase</fullName>
    </submittedName>
</protein>
<dbReference type="AlphaFoldDB" id="A0A2T2Z2U5"/>
<dbReference type="PANTHER" id="PTHR43191:SF2">
    <property type="entry name" value="RRNA METHYLTRANSFERASE 3, MITOCHONDRIAL"/>
    <property type="match status" value="1"/>
</dbReference>
<evidence type="ECO:0000259" key="4">
    <source>
        <dbReference type="SMART" id="SM00967"/>
    </source>
</evidence>
<evidence type="ECO:0000256" key="1">
    <source>
        <dbReference type="ARBA" id="ARBA00007228"/>
    </source>
</evidence>
<evidence type="ECO:0000313" key="5">
    <source>
        <dbReference type="EMBL" id="PSR62070.1"/>
    </source>
</evidence>
<dbReference type="InterPro" id="IPR029064">
    <property type="entry name" value="Ribosomal_eL30-like_sf"/>
</dbReference>
<dbReference type="EMBL" id="PYHS01000008">
    <property type="protein sequence ID" value="PSR62070.1"/>
    <property type="molecule type" value="Genomic_DNA"/>
</dbReference>
<proteinExistence type="inferred from homology"/>
<dbReference type="GO" id="GO:0005737">
    <property type="term" value="C:cytoplasm"/>
    <property type="evidence" value="ECO:0007669"/>
    <property type="project" value="UniProtKB-ARBA"/>
</dbReference>
<keyword evidence="3 5" id="KW-0808">Transferase</keyword>
<dbReference type="InterPro" id="IPR029026">
    <property type="entry name" value="tRNA_m1G_MTases_N"/>
</dbReference>
<dbReference type="InterPro" id="IPR051259">
    <property type="entry name" value="rRNA_Methyltransferase"/>
</dbReference>
<dbReference type="GO" id="GO:0008173">
    <property type="term" value="F:RNA methyltransferase activity"/>
    <property type="evidence" value="ECO:0007669"/>
    <property type="project" value="InterPro"/>
</dbReference>
<comment type="similarity">
    <text evidence="1">Belongs to the class IV-like SAM-binding methyltransferase superfamily. RNA methyltransferase TrmH family.</text>
</comment>
<dbReference type="InterPro" id="IPR013123">
    <property type="entry name" value="SpoU_subst-bd"/>
</dbReference>
<comment type="caution">
    <text evidence="5">The sequence shown here is derived from an EMBL/GenBank/DDBJ whole genome shotgun (WGS) entry which is preliminary data.</text>
</comment>
<dbReference type="Proteomes" id="UP000241647">
    <property type="component" value="Unassembled WGS sequence"/>
</dbReference>
<dbReference type="RefSeq" id="WP_063028888.1">
    <property type="nucleotide sequence ID" value="NZ_PYHS01000008.1"/>
</dbReference>
<dbReference type="Pfam" id="PF00588">
    <property type="entry name" value="SpoU_methylase"/>
    <property type="match status" value="1"/>
</dbReference>
<name>A0A2T2Z2U5_9NOCA</name>
<dbReference type="CDD" id="cd18095">
    <property type="entry name" value="SpoU-like_rRNA-MTase"/>
    <property type="match status" value="1"/>
</dbReference>
<evidence type="ECO:0000256" key="3">
    <source>
        <dbReference type="ARBA" id="ARBA00022679"/>
    </source>
</evidence>
<dbReference type="SUPFAM" id="SSF55315">
    <property type="entry name" value="L30e-like"/>
    <property type="match status" value="1"/>
</dbReference>
<reference evidence="5 6" key="1">
    <citation type="submission" date="2018-02" db="EMBL/GenBank/DDBJ databases">
        <title>8 Nocardia nova and 1 Nocardia cyriacigeorgica strain used for evolution to TMP-SMX.</title>
        <authorList>
            <person name="Mehta H."/>
            <person name="Weng J."/>
            <person name="Shamoo Y."/>
        </authorList>
    </citation>
    <scope>NUCLEOTIDE SEQUENCE [LARGE SCALE GENOMIC DNA]</scope>
    <source>
        <strain evidence="5 6">ATCC 33727</strain>
    </source>
</reference>
<gene>
    <name evidence="5" type="ORF">C8259_17085</name>
</gene>
<dbReference type="SMART" id="SM00967">
    <property type="entry name" value="SpoU_sub_bind"/>
    <property type="match status" value="1"/>
</dbReference>
<organism evidence="5 6">
    <name type="scientific">Nocardia nova</name>
    <dbReference type="NCBI Taxonomy" id="37330"/>
    <lineage>
        <taxon>Bacteria</taxon>
        <taxon>Bacillati</taxon>
        <taxon>Actinomycetota</taxon>
        <taxon>Actinomycetes</taxon>
        <taxon>Mycobacteriales</taxon>
        <taxon>Nocardiaceae</taxon>
        <taxon>Nocardia</taxon>
    </lineage>
</organism>
<dbReference type="InterPro" id="IPR053888">
    <property type="entry name" value="MRM3-like_sub_bind"/>
</dbReference>
<accession>A0A2T2Z2U5</accession>
<evidence type="ECO:0000256" key="2">
    <source>
        <dbReference type="ARBA" id="ARBA00022603"/>
    </source>
</evidence>
<dbReference type="GO" id="GO:0006396">
    <property type="term" value="P:RNA processing"/>
    <property type="evidence" value="ECO:0007669"/>
    <property type="project" value="InterPro"/>
</dbReference>
<dbReference type="GO" id="GO:0032259">
    <property type="term" value="P:methylation"/>
    <property type="evidence" value="ECO:0007669"/>
    <property type="project" value="UniProtKB-KW"/>
</dbReference>
<dbReference type="Gene3D" id="3.30.1330.30">
    <property type="match status" value="1"/>
</dbReference>
<dbReference type="SUPFAM" id="SSF75217">
    <property type="entry name" value="alpha/beta knot"/>
    <property type="match status" value="1"/>
</dbReference>
<dbReference type="InterPro" id="IPR029028">
    <property type="entry name" value="Alpha/beta_knot_MTases"/>
</dbReference>
<sequence length="283" mass="29400">MSERNPRVVSAVKLHRSASRRKTGLFLAEGANSVAAALDTERVEELFYSNRAAEREHELVATAAALGVRATLVSERAAEHLGETVTPPGLVAVCRLVDVPLSQVVSPRHEDAPAPAGAVPGLASGAHLLAVPVEIADPGNAGTLIRVADAVGADGVVLAGDSVDPHNGKCVRACAGSLFHVPIARDRDIDAVLNALRDNGITVLATTARGEVDLDDADDLLRTAGESGGTAWLFGNEAHGLDPAVAARADHRVRIPIHGRAESLNLAAAAAICLYADARVRHR</sequence>
<evidence type="ECO:0000313" key="6">
    <source>
        <dbReference type="Proteomes" id="UP000241647"/>
    </source>
</evidence>
<dbReference type="InterPro" id="IPR001537">
    <property type="entry name" value="SpoU_MeTrfase"/>
</dbReference>
<feature type="domain" description="RNA 2-O ribose methyltransferase substrate binding" evidence="4">
    <location>
        <begin position="27"/>
        <end position="100"/>
    </location>
</feature>
<dbReference type="Pfam" id="PF22435">
    <property type="entry name" value="MRM3-like_sub_bind"/>
    <property type="match status" value="1"/>
</dbReference>
<dbReference type="PANTHER" id="PTHR43191">
    <property type="entry name" value="RRNA METHYLTRANSFERASE 3"/>
    <property type="match status" value="1"/>
</dbReference>
<dbReference type="GO" id="GO:0003723">
    <property type="term" value="F:RNA binding"/>
    <property type="evidence" value="ECO:0007669"/>
    <property type="project" value="InterPro"/>
</dbReference>
<keyword evidence="2 5" id="KW-0489">Methyltransferase</keyword>